<dbReference type="EMBL" id="AP017369">
    <property type="protein sequence ID" value="BAU94350.1"/>
    <property type="molecule type" value="Genomic_DNA"/>
</dbReference>
<evidence type="ECO:0000313" key="1">
    <source>
        <dbReference type="EMBL" id="BAU94350.1"/>
    </source>
</evidence>
<dbReference type="Proteomes" id="UP000218244">
    <property type="component" value="Chromosome"/>
</dbReference>
<reference evidence="1 2" key="1">
    <citation type="submission" date="2016-02" db="EMBL/GenBank/DDBJ databases">
        <title>Corynebacterium glutamicum N24 whole genome sequencing project.</title>
        <authorList>
            <person name="Matsutani M."/>
            <person name="Nangtapong N."/>
            <person name="Yakushi T."/>
            <person name="Matsushita K."/>
        </authorList>
    </citation>
    <scope>NUCLEOTIDE SEQUENCE [LARGE SCALE GENOMIC DNA]</scope>
    <source>
        <strain evidence="1 2">N24</strain>
    </source>
</reference>
<accession>A0A160PQ63</accession>
<sequence>MPAPRAFLRAIGRKSPTVTALKGGGGVDKHFPERVSRDLLVAAMTRPPLIACGAFVADDVERAVIVDAAAVAVNEVAAHYRRPK</sequence>
<dbReference type="KEGG" id="csur:N24_0088"/>
<proteinExistence type="predicted"/>
<organism evidence="1 2">
    <name type="scientific">Corynebacterium suranareeae</name>
    <dbReference type="NCBI Taxonomy" id="2506452"/>
    <lineage>
        <taxon>Bacteria</taxon>
        <taxon>Bacillati</taxon>
        <taxon>Actinomycetota</taxon>
        <taxon>Actinomycetes</taxon>
        <taxon>Mycobacteriales</taxon>
        <taxon>Corynebacteriaceae</taxon>
        <taxon>Corynebacterium</taxon>
    </lineage>
</organism>
<evidence type="ECO:0000313" key="2">
    <source>
        <dbReference type="Proteomes" id="UP000218244"/>
    </source>
</evidence>
<name>A0A160PQ63_9CORY</name>
<gene>
    <name evidence="1" type="ORF">N24_0088</name>
</gene>
<protein>
    <submittedName>
        <fullName evidence="1">Uncharacterized protein</fullName>
    </submittedName>
</protein>
<keyword evidence="2" id="KW-1185">Reference proteome</keyword>
<dbReference type="AlphaFoldDB" id="A0A160PQ63"/>